<evidence type="ECO:0000256" key="4">
    <source>
        <dbReference type="ARBA" id="ARBA00022816"/>
    </source>
</evidence>
<sequence length="435" mass="49792">MWLRSSRMGQQTRPSAGPSKPRPLEITFGKETEAMNPVRQRLLFECHSIFCKTQSVALASKGELRVDDAMILSQRYRLSIRNAVRMADQMDLPQAQKQQIADELLSTEIIWSLFEAVSIRPTNHSIVVDLIEWGRECFSSAADVLATVMEEISCMQSNEKPERHELYWNALIQQVLSGDFKSASNLLKFHSKYETDGAFQKMAMIFQKIDTGLQRDRTNCDEFVEGQREIRELVQTGMLRQHDNLNFIYAILRGQKVAFMKCSQTLAINWYELLPAYVLFCHPAAKPHQIGKIAEDLFAFSEKSKDDLPVLDKTLFSILSLDCLEALRKICSCGSSSWWFATHLIDLLYYHDPSVLGNDIFSSSSQMGLRTRILVEYASSLFSTKELWEIAADYLMASGAEEVVQMLEERVSELDWQGNTQLAERIILMCGKYDW</sequence>
<evidence type="ECO:0000313" key="12">
    <source>
        <dbReference type="WBParaSite" id="jg14410"/>
    </source>
</evidence>
<name>A0A915CZS6_9BILA</name>
<dbReference type="GO" id="GO:0006606">
    <property type="term" value="P:protein import into nucleus"/>
    <property type="evidence" value="ECO:0007669"/>
    <property type="project" value="TreeGrafter"/>
</dbReference>
<keyword evidence="6 9" id="KW-0811">Translocation</keyword>
<comment type="function">
    <text evidence="9">Functions as a component of the nuclear pore complex (NPC).</text>
</comment>
<evidence type="ECO:0000256" key="5">
    <source>
        <dbReference type="ARBA" id="ARBA00022927"/>
    </source>
</evidence>
<keyword evidence="3 9" id="KW-0813">Transport</keyword>
<dbReference type="InterPro" id="IPR011502">
    <property type="entry name" value="Nucleoporin_Nup85"/>
</dbReference>
<dbReference type="Proteomes" id="UP000887574">
    <property type="component" value="Unplaced"/>
</dbReference>
<comment type="subcellular location">
    <subcellularLocation>
        <location evidence="1 9">Nucleus</location>
        <location evidence="1 9">Nuclear pore complex</location>
    </subcellularLocation>
</comment>
<evidence type="ECO:0000313" key="11">
    <source>
        <dbReference type="Proteomes" id="UP000887574"/>
    </source>
</evidence>
<reference evidence="12" key="1">
    <citation type="submission" date="2022-11" db="UniProtKB">
        <authorList>
            <consortium name="WormBaseParasite"/>
        </authorList>
    </citation>
    <scope>IDENTIFICATION</scope>
</reference>
<dbReference type="GO" id="GO:0006406">
    <property type="term" value="P:mRNA export from nucleus"/>
    <property type="evidence" value="ECO:0007669"/>
    <property type="project" value="TreeGrafter"/>
</dbReference>
<dbReference type="WBParaSite" id="jg14410">
    <property type="protein sequence ID" value="jg14410"/>
    <property type="gene ID" value="jg14410"/>
</dbReference>
<keyword evidence="5 9" id="KW-0653">Protein transport</keyword>
<dbReference type="GO" id="GO:0045893">
    <property type="term" value="P:positive regulation of DNA-templated transcription"/>
    <property type="evidence" value="ECO:0007669"/>
    <property type="project" value="TreeGrafter"/>
</dbReference>
<evidence type="ECO:0000256" key="9">
    <source>
        <dbReference type="RuleBase" id="RU365073"/>
    </source>
</evidence>
<keyword evidence="4 9" id="KW-0509">mRNA transport</keyword>
<comment type="subunit">
    <text evidence="9">Component of the nuclear pore complex (NPC).</text>
</comment>
<evidence type="ECO:0000256" key="7">
    <source>
        <dbReference type="ARBA" id="ARBA00023132"/>
    </source>
</evidence>
<evidence type="ECO:0000256" key="2">
    <source>
        <dbReference type="ARBA" id="ARBA00005573"/>
    </source>
</evidence>
<dbReference type="PANTHER" id="PTHR13373:SF21">
    <property type="entry name" value="NUCLEAR PORE COMPLEX PROTEIN NUP85"/>
    <property type="match status" value="1"/>
</dbReference>
<evidence type="ECO:0000256" key="3">
    <source>
        <dbReference type="ARBA" id="ARBA00022448"/>
    </source>
</evidence>
<evidence type="ECO:0000256" key="10">
    <source>
        <dbReference type="SAM" id="MobiDB-lite"/>
    </source>
</evidence>
<keyword evidence="11" id="KW-1185">Reference proteome</keyword>
<protein>
    <recommendedName>
        <fullName evidence="9">Nuclear pore complex protein Nup85</fullName>
    </recommendedName>
</protein>
<dbReference type="GO" id="GO:0031965">
    <property type="term" value="C:nuclear membrane"/>
    <property type="evidence" value="ECO:0007669"/>
    <property type="project" value="UniProtKB-UniRule"/>
</dbReference>
<dbReference type="AlphaFoldDB" id="A0A915CZS6"/>
<dbReference type="GO" id="GO:0017056">
    <property type="term" value="F:structural constituent of nuclear pore"/>
    <property type="evidence" value="ECO:0007669"/>
    <property type="project" value="TreeGrafter"/>
</dbReference>
<dbReference type="GO" id="GO:0031080">
    <property type="term" value="C:nuclear pore outer ring"/>
    <property type="evidence" value="ECO:0007669"/>
    <property type="project" value="TreeGrafter"/>
</dbReference>
<evidence type="ECO:0000256" key="8">
    <source>
        <dbReference type="ARBA" id="ARBA00023242"/>
    </source>
</evidence>
<dbReference type="Pfam" id="PF07575">
    <property type="entry name" value="Nucleopor_Nup85"/>
    <property type="match status" value="1"/>
</dbReference>
<keyword evidence="7 9" id="KW-0906">Nuclear pore complex</keyword>
<organism evidence="11 12">
    <name type="scientific">Ditylenchus dipsaci</name>
    <dbReference type="NCBI Taxonomy" id="166011"/>
    <lineage>
        <taxon>Eukaryota</taxon>
        <taxon>Metazoa</taxon>
        <taxon>Ecdysozoa</taxon>
        <taxon>Nematoda</taxon>
        <taxon>Chromadorea</taxon>
        <taxon>Rhabditida</taxon>
        <taxon>Tylenchina</taxon>
        <taxon>Tylenchomorpha</taxon>
        <taxon>Sphaerularioidea</taxon>
        <taxon>Anguinidae</taxon>
        <taxon>Anguininae</taxon>
        <taxon>Ditylenchus</taxon>
    </lineage>
</organism>
<proteinExistence type="inferred from homology"/>
<keyword evidence="9" id="KW-0472">Membrane</keyword>
<comment type="similarity">
    <text evidence="2 9">Belongs to the nucleoporin Nup85 family.</text>
</comment>
<accession>A0A915CZS6</accession>
<evidence type="ECO:0000256" key="6">
    <source>
        <dbReference type="ARBA" id="ARBA00023010"/>
    </source>
</evidence>
<keyword evidence="8 9" id="KW-0539">Nucleus</keyword>
<evidence type="ECO:0000256" key="1">
    <source>
        <dbReference type="ARBA" id="ARBA00004567"/>
    </source>
</evidence>
<feature type="region of interest" description="Disordered" evidence="10">
    <location>
        <begin position="1"/>
        <end position="24"/>
    </location>
</feature>
<dbReference type="PANTHER" id="PTHR13373">
    <property type="entry name" value="FROUNT PROTEIN-RELATED"/>
    <property type="match status" value="1"/>
</dbReference>